<gene>
    <name evidence="1" type="ORF">Poli38472_003627</name>
</gene>
<dbReference type="Pfam" id="PF12796">
    <property type="entry name" value="Ank_2"/>
    <property type="match status" value="1"/>
</dbReference>
<accession>A0A8K1CNV8</accession>
<dbReference type="PANTHER" id="PTHR46586">
    <property type="entry name" value="ANKYRIN REPEAT-CONTAINING PROTEIN"/>
    <property type="match status" value="1"/>
</dbReference>
<evidence type="ECO:0000313" key="2">
    <source>
        <dbReference type="Proteomes" id="UP000794436"/>
    </source>
</evidence>
<protein>
    <recommendedName>
        <fullName evidence="3">Ankyrin repeat protein</fullName>
    </recommendedName>
</protein>
<evidence type="ECO:0008006" key="3">
    <source>
        <dbReference type="Google" id="ProtNLM"/>
    </source>
</evidence>
<dbReference type="Gene3D" id="1.25.40.20">
    <property type="entry name" value="Ankyrin repeat-containing domain"/>
    <property type="match status" value="2"/>
</dbReference>
<comment type="caution">
    <text evidence="1">The sequence shown here is derived from an EMBL/GenBank/DDBJ whole genome shotgun (WGS) entry which is preliminary data.</text>
</comment>
<dbReference type="OrthoDB" id="530303at2759"/>
<reference evidence="1" key="1">
    <citation type="submission" date="2019-03" db="EMBL/GenBank/DDBJ databases">
        <title>Long read genome sequence of the mycoparasitic Pythium oligandrum ATCC 38472 isolated from sugarbeet rhizosphere.</title>
        <authorList>
            <person name="Gaulin E."/>
        </authorList>
    </citation>
    <scope>NUCLEOTIDE SEQUENCE</scope>
    <source>
        <strain evidence="1">ATCC 38472_TT</strain>
    </source>
</reference>
<organism evidence="1 2">
    <name type="scientific">Pythium oligandrum</name>
    <name type="common">Mycoparasitic fungus</name>
    <dbReference type="NCBI Taxonomy" id="41045"/>
    <lineage>
        <taxon>Eukaryota</taxon>
        <taxon>Sar</taxon>
        <taxon>Stramenopiles</taxon>
        <taxon>Oomycota</taxon>
        <taxon>Peronosporomycetes</taxon>
        <taxon>Pythiales</taxon>
        <taxon>Pythiaceae</taxon>
        <taxon>Pythium</taxon>
    </lineage>
</organism>
<evidence type="ECO:0000313" key="1">
    <source>
        <dbReference type="EMBL" id="TMW65862.1"/>
    </source>
</evidence>
<name>A0A8K1CNV8_PYTOL</name>
<dbReference type="InterPro" id="IPR002110">
    <property type="entry name" value="Ankyrin_rpt"/>
</dbReference>
<dbReference type="AlphaFoldDB" id="A0A8K1CNV8"/>
<proteinExistence type="predicted"/>
<keyword evidence="2" id="KW-1185">Reference proteome</keyword>
<dbReference type="EMBL" id="SPLM01000036">
    <property type="protein sequence ID" value="TMW65862.1"/>
    <property type="molecule type" value="Genomic_DNA"/>
</dbReference>
<dbReference type="SUPFAM" id="SSF48403">
    <property type="entry name" value="Ankyrin repeat"/>
    <property type="match status" value="2"/>
</dbReference>
<dbReference type="PANTHER" id="PTHR46586:SF3">
    <property type="entry name" value="ANKYRIN REPEAT-CONTAINING PROTEIN"/>
    <property type="match status" value="1"/>
</dbReference>
<dbReference type="Proteomes" id="UP000794436">
    <property type="component" value="Unassembled WGS sequence"/>
</dbReference>
<sequence>MADDSMLLATTTVLVYADARLQGLDHVLWSIDELVDVTPLYTPDRAAALGSLRLLKRVLKRVKIDETDPELVSNWCKKAMENAIKRKNLPIVECVHQFHPLPLGLSSLNLAIAVGSLELVQWMLLHRWDQLCLTEPPGVGDARRHTVDCCMQVPSVDATTASHIQICRWLYDQGYITSVGRLEDQAARTGDLDTIRWLYEQQVPRAMTELALNVAIDNGHVEVVQYLYEREEVRAMMPRYRYFELTEKAPPALATYLQNVVNANVVTPQSLYPLEIQEWCRAQWNTGDSAYVCLSRALADGEEDAALHLLNRREVMTNSPVVHDVVQHQDLRVLRWLVDRTGYQAIAQATVSAATQGNLSVLQWLHEHYPDSWVSAVMKAAVNHRRLDVVQWLCTNRSDGCSSEILMVAASNGNLRILEYLHKQWPYLLTPQVLNEAAQHGHLKVVKWIYAHMSSSPLNEAMALAINAGHLDIVIWLRQQQPDSSGSLAVDYPALEVARWLYGNGYEACLANIMDTVAGRGDLPLLEFLHSHNIDVITPDGISDVTATGHVRVLAWCYERYPDVVDLDQVYHQAKVYGKDQVIEWVTTLRGGSG</sequence>
<dbReference type="InterPro" id="IPR052050">
    <property type="entry name" value="SecEffector_AnkRepeat"/>
</dbReference>
<dbReference type="InterPro" id="IPR036770">
    <property type="entry name" value="Ankyrin_rpt-contain_sf"/>
</dbReference>